<accession>A0ABN2TSM3</accession>
<feature type="domain" description="OmpR/PhoB-type" evidence="8">
    <location>
        <begin position="1"/>
        <end position="94"/>
    </location>
</feature>
<dbReference type="InterPro" id="IPR001867">
    <property type="entry name" value="OmpR/PhoB-type_DNA-bd"/>
</dbReference>
<dbReference type="InterPro" id="IPR019734">
    <property type="entry name" value="TPR_rpt"/>
</dbReference>
<dbReference type="Gene3D" id="1.10.10.10">
    <property type="entry name" value="Winged helix-like DNA-binding domain superfamily/Winged helix DNA-binding domain"/>
    <property type="match status" value="1"/>
</dbReference>
<feature type="compositionally biased region" description="Acidic residues" evidence="7">
    <location>
        <begin position="722"/>
        <end position="735"/>
    </location>
</feature>
<dbReference type="InterPro" id="IPR051677">
    <property type="entry name" value="AfsR-DnrI-RedD_regulator"/>
</dbReference>
<name>A0ABN2TSM3_9ACTN</name>
<dbReference type="InterPro" id="IPR036388">
    <property type="entry name" value="WH-like_DNA-bd_sf"/>
</dbReference>
<keyword evidence="5" id="KW-0802">TPR repeat</keyword>
<dbReference type="RefSeq" id="WP_344664545.1">
    <property type="nucleotide sequence ID" value="NZ_BAAAQN010000005.1"/>
</dbReference>
<dbReference type="SMART" id="SM00862">
    <property type="entry name" value="Trans_reg_C"/>
    <property type="match status" value="1"/>
</dbReference>
<gene>
    <name evidence="9" type="ORF">GCM10009839_12690</name>
</gene>
<dbReference type="Gene3D" id="3.40.50.300">
    <property type="entry name" value="P-loop containing nucleotide triphosphate hydrolases"/>
    <property type="match status" value="1"/>
</dbReference>
<dbReference type="CDD" id="cd00383">
    <property type="entry name" value="trans_reg_C"/>
    <property type="match status" value="1"/>
</dbReference>
<feature type="compositionally biased region" description="Gly residues" evidence="7">
    <location>
        <begin position="257"/>
        <end position="266"/>
    </location>
</feature>
<dbReference type="InterPro" id="IPR016032">
    <property type="entry name" value="Sig_transdc_resp-reg_C-effctor"/>
</dbReference>
<sequence length="1073" mass="116020">MQYNVLGPVGLVLEDRFEEAGTTKEQAVLAILLMERGRAVSARTLADRLWDEHPPEKFKATLQAYISRLRRRLREAGHQAEVITSSRAGYRMDVPAGAVDVHRFDLLVSQAQARAGADPQSARKLFRQAETLWTGEPLAGLAGVWADTVRRVLTDKLRTAVLRRIELDLRSGGSADDAVAELTELSSGRIDQRVTELLMTALDGAGRPGDALALYREVRERLRSETGTDPRPELRMLHQRLLNGTTSQRPLAAGAAGAAGAGGAAGTPGATGAPTPVDTLDPDPPHVAGREEDLAALVDAVTADLRPGTRGALFAVDGLAGIGKTTLAVHAAHRLRSRCPDGSLQINLHTHDPHLPPVDPRQALTQLLEAVGTPWRQLGRADTLPALAALWRKRTSGRRYLIVLDDAQDTAQIEPLIPAAAGTIVLVTSRRRLTGPSGIRQRTLGPLPDAAATEILAHITDRTLADDDDLARFTRSCGGLALAITVAAGHLRSRPVWTVGDLVARLSTTSRALAEDPLTGPIHTAFAMSFQALSAPLRDLLRYIAAHPGPDIGLPAAAAMSRGEPADTDVRLDALVDHRLLDHTSSHRYRLHDLLRQYILAQAGEEELQDNQQGVDRAIAFYEAASARADHALHPRRRALAYPAASAPLEGVRLDTAEQARTWLDDEQLNLAAVTGWAAQAGRRGQIGLLPHVLAQHLDRRGLWQQALQSIEPMIDVPVTETETETEAETETETETEPKAETEAETTVAADAEADAVRARLLTDQAGMFIRTDELEKALRAGHAALAIWDVLGDRYGQADTHFQIGRAHYVAEDHDQAVRAYSTAAALYESLGDASRVAVTENLWAVATFFQGHHDQAFTRANQALAIARRQNDLAVICDVLINLGELHRRVDHHHEALACFQEAHTLSGTLGDPLITAVLGNNIGAVYEHAGDHVRALVSCQAALQGFRALGDHRSEIDSLILVASAHTHLADHPAAFEALRLAAELAQQTHDQRRQCEVHLAVGSTHLAVGDTSQAIAAYNAALGVARQAAALLEQTQAHRALSELFTRLRKLGLAQEHRQQAEAIDRRLV</sequence>
<protein>
    <submittedName>
        <fullName evidence="9">BTAD domain-containing putative transcriptional regulator</fullName>
    </submittedName>
</protein>
<feature type="region of interest" description="Disordered" evidence="7">
    <location>
        <begin position="251"/>
        <end position="283"/>
    </location>
</feature>
<proteinExistence type="inferred from homology"/>
<feature type="region of interest" description="Disordered" evidence="7">
    <location>
        <begin position="718"/>
        <end position="747"/>
    </location>
</feature>
<evidence type="ECO:0000259" key="8">
    <source>
        <dbReference type="PROSITE" id="PS51755"/>
    </source>
</evidence>
<evidence type="ECO:0000256" key="3">
    <source>
        <dbReference type="ARBA" id="ARBA00023125"/>
    </source>
</evidence>
<comment type="similarity">
    <text evidence="1">Belongs to the AfsR/DnrI/RedD regulatory family.</text>
</comment>
<dbReference type="Proteomes" id="UP001500751">
    <property type="component" value="Unassembled WGS sequence"/>
</dbReference>
<comment type="caution">
    <text evidence="9">The sequence shown here is derived from an EMBL/GenBank/DDBJ whole genome shotgun (WGS) entry which is preliminary data.</text>
</comment>
<feature type="compositionally biased region" description="Low complexity" evidence="7">
    <location>
        <begin position="267"/>
        <end position="279"/>
    </location>
</feature>
<evidence type="ECO:0000256" key="1">
    <source>
        <dbReference type="ARBA" id="ARBA00005820"/>
    </source>
</evidence>
<dbReference type="EMBL" id="BAAAQN010000005">
    <property type="protein sequence ID" value="GAA2018076.1"/>
    <property type="molecule type" value="Genomic_DNA"/>
</dbReference>
<evidence type="ECO:0000256" key="2">
    <source>
        <dbReference type="ARBA" id="ARBA00023015"/>
    </source>
</evidence>
<dbReference type="CDD" id="cd15831">
    <property type="entry name" value="BTAD"/>
    <property type="match status" value="1"/>
</dbReference>
<keyword evidence="4" id="KW-0804">Transcription</keyword>
<dbReference type="SUPFAM" id="SSF52540">
    <property type="entry name" value="P-loop containing nucleoside triphosphate hydrolases"/>
    <property type="match status" value="1"/>
</dbReference>
<dbReference type="Pfam" id="PF13424">
    <property type="entry name" value="TPR_12"/>
    <property type="match status" value="2"/>
</dbReference>
<dbReference type="PANTHER" id="PTHR35807:SF1">
    <property type="entry name" value="TRANSCRIPTIONAL REGULATOR REDD"/>
    <property type="match status" value="1"/>
</dbReference>
<reference evidence="9 10" key="1">
    <citation type="journal article" date="2019" name="Int. J. Syst. Evol. Microbiol.">
        <title>The Global Catalogue of Microorganisms (GCM) 10K type strain sequencing project: providing services to taxonomists for standard genome sequencing and annotation.</title>
        <authorList>
            <consortium name="The Broad Institute Genomics Platform"/>
            <consortium name="The Broad Institute Genome Sequencing Center for Infectious Disease"/>
            <person name="Wu L."/>
            <person name="Ma J."/>
        </authorList>
    </citation>
    <scope>NUCLEOTIDE SEQUENCE [LARGE SCALE GENOMIC DNA]</scope>
    <source>
        <strain evidence="9 10">JCM 16014</strain>
    </source>
</reference>
<dbReference type="InterPro" id="IPR005158">
    <property type="entry name" value="BTAD"/>
</dbReference>
<dbReference type="InterPro" id="IPR027417">
    <property type="entry name" value="P-loop_NTPase"/>
</dbReference>
<dbReference type="InterPro" id="IPR011990">
    <property type="entry name" value="TPR-like_helical_dom_sf"/>
</dbReference>
<evidence type="ECO:0000313" key="10">
    <source>
        <dbReference type="Proteomes" id="UP001500751"/>
    </source>
</evidence>
<dbReference type="PANTHER" id="PTHR35807">
    <property type="entry name" value="TRANSCRIPTIONAL REGULATOR REDD-RELATED"/>
    <property type="match status" value="1"/>
</dbReference>
<dbReference type="Gene3D" id="1.25.40.10">
    <property type="entry name" value="Tetratricopeptide repeat domain"/>
    <property type="match status" value="3"/>
</dbReference>
<dbReference type="PROSITE" id="PS51755">
    <property type="entry name" value="OMPR_PHOB"/>
    <property type="match status" value="1"/>
</dbReference>
<evidence type="ECO:0000313" key="9">
    <source>
        <dbReference type="EMBL" id="GAA2018076.1"/>
    </source>
</evidence>
<keyword evidence="2" id="KW-0805">Transcription regulation</keyword>
<dbReference type="Pfam" id="PF00486">
    <property type="entry name" value="Trans_reg_C"/>
    <property type="match status" value="1"/>
</dbReference>
<dbReference type="PROSITE" id="PS50005">
    <property type="entry name" value="TPR"/>
    <property type="match status" value="1"/>
</dbReference>
<feature type="repeat" description="TPR" evidence="5">
    <location>
        <begin position="799"/>
        <end position="832"/>
    </location>
</feature>
<dbReference type="SMART" id="SM01043">
    <property type="entry name" value="BTAD"/>
    <property type="match status" value="1"/>
</dbReference>
<evidence type="ECO:0000256" key="6">
    <source>
        <dbReference type="PROSITE-ProRule" id="PRU01091"/>
    </source>
</evidence>
<feature type="DNA-binding region" description="OmpR/PhoB-type" evidence="6">
    <location>
        <begin position="1"/>
        <end position="94"/>
    </location>
</feature>
<keyword evidence="10" id="KW-1185">Reference proteome</keyword>
<dbReference type="PRINTS" id="PR00364">
    <property type="entry name" value="DISEASERSIST"/>
</dbReference>
<dbReference type="SUPFAM" id="SSF48452">
    <property type="entry name" value="TPR-like"/>
    <property type="match status" value="3"/>
</dbReference>
<dbReference type="SUPFAM" id="SSF46894">
    <property type="entry name" value="C-terminal effector domain of the bipartite response regulators"/>
    <property type="match status" value="1"/>
</dbReference>
<evidence type="ECO:0000256" key="4">
    <source>
        <dbReference type="ARBA" id="ARBA00023163"/>
    </source>
</evidence>
<evidence type="ECO:0000256" key="5">
    <source>
        <dbReference type="PROSITE-ProRule" id="PRU00339"/>
    </source>
</evidence>
<dbReference type="SMART" id="SM00028">
    <property type="entry name" value="TPR"/>
    <property type="match status" value="6"/>
</dbReference>
<organism evidence="9 10">
    <name type="scientific">Catenulispora yoronensis</name>
    <dbReference type="NCBI Taxonomy" id="450799"/>
    <lineage>
        <taxon>Bacteria</taxon>
        <taxon>Bacillati</taxon>
        <taxon>Actinomycetota</taxon>
        <taxon>Actinomycetes</taxon>
        <taxon>Catenulisporales</taxon>
        <taxon>Catenulisporaceae</taxon>
        <taxon>Catenulispora</taxon>
    </lineage>
</organism>
<keyword evidence="3 6" id="KW-0238">DNA-binding</keyword>
<evidence type="ECO:0000256" key="7">
    <source>
        <dbReference type="SAM" id="MobiDB-lite"/>
    </source>
</evidence>
<dbReference type="Pfam" id="PF03704">
    <property type="entry name" value="BTAD"/>
    <property type="match status" value="1"/>
</dbReference>